<feature type="non-terminal residue" evidence="1">
    <location>
        <position position="1"/>
    </location>
</feature>
<name>A0ABN8IX17_9NEOP</name>
<protein>
    <submittedName>
        <fullName evidence="1">Uncharacterized protein</fullName>
    </submittedName>
</protein>
<organism evidence="1 2">
    <name type="scientific">Iphiclides podalirius</name>
    <name type="common">scarce swallowtail</name>
    <dbReference type="NCBI Taxonomy" id="110791"/>
    <lineage>
        <taxon>Eukaryota</taxon>
        <taxon>Metazoa</taxon>
        <taxon>Ecdysozoa</taxon>
        <taxon>Arthropoda</taxon>
        <taxon>Hexapoda</taxon>
        <taxon>Insecta</taxon>
        <taxon>Pterygota</taxon>
        <taxon>Neoptera</taxon>
        <taxon>Endopterygota</taxon>
        <taxon>Lepidoptera</taxon>
        <taxon>Glossata</taxon>
        <taxon>Ditrysia</taxon>
        <taxon>Papilionoidea</taxon>
        <taxon>Papilionidae</taxon>
        <taxon>Papilioninae</taxon>
        <taxon>Iphiclides</taxon>
    </lineage>
</organism>
<evidence type="ECO:0000313" key="1">
    <source>
        <dbReference type="EMBL" id="CAH2066627.1"/>
    </source>
</evidence>
<accession>A0ABN8IX17</accession>
<dbReference type="EMBL" id="OW152816">
    <property type="protein sequence ID" value="CAH2066627.1"/>
    <property type="molecule type" value="Genomic_DNA"/>
</dbReference>
<dbReference type="Proteomes" id="UP000837857">
    <property type="component" value="Chromosome 4"/>
</dbReference>
<keyword evidence="2" id="KW-1185">Reference proteome</keyword>
<reference evidence="1" key="1">
    <citation type="submission" date="2022-03" db="EMBL/GenBank/DDBJ databases">
        <authorList>
            <person name="Martin H S."/>
        </authorList>
    </citation>
    <scope>NUCLEOTIDE SEQUENCE</scope>
</reference>
<evidence type="ECO:0000313" key="2">
    <source>
        <dbReference type="Proteomes" id="UP000837857"/>
    </source>
</evidence>
<proteinExistence type="predicted"/>
<sequence length="75" mass="8736">MLFCLRKRRQEIICFYKDVQKAYLTMSRYKQPKTLEGLALNRLGDWIAQIAELQMIPAAILGHENISKAQVDLIK</sequence>
<gene>
    <name evidence="1" type="ORF">IPOD504_LOCUS13513</name>
</gene>